<dbReference type="GO" id="GO:0006581">
    <property type="term" value="P:acetylcholine catabolic process"/>
    <property type="evidence" value="ECO:0007669"/>
    <property type="project" value="TreeGrafter"/>
</dbReference>
<comment type="similarity">
    <text evidence="1">Belongs to the type-B carboxylesterase/lipase family.</text>
</comment>
<proteinExistence type="inferred from homology"/>
<protein>
    <recommendedName>
        <fullName evidence="6">Carboxylesterase type B domain-containing protein</fullName>
    </recommendedName>
</protein>
<evidence type="ECO:0000256" key="2">
    <source>
        <dbReference type="ARBA" id="ARBA00022487"/>
    </source>
</evidence>
<dbReference type="InterPro" id="IPR002018">
    <property type="entry name" value="CarbesteraseB"/>
</dbReference>
<feature type="domain" description="Carboxylesterase type B" evidence="6">
    <location>
        <begin position="387"/>
        <end position="520"/>
    </location>
</feature>
<keyword evidence="5" id="KW-0472">Membrane</keyword>
<reference evidence="7 8" key="1">
    <citation type="journal article" date="2020" name="Cell">
        <title>Large-Scale Comparative Analyses of Tick Genomes Elucidate Their Genetic Diversity and Vector Capacities.</title>
        <authorList>
            <consortium name="Tick Genome and Microbiome Consortium (TIGMIC)"/>
            <person name="Jia N."/>
            <person name="Wang J."/>
            <person name="Shi W."/>
            <person name="Du L."/>
            <person name="Sun Y."/>
            <person name="Zhan W."/>
            <person name="Jiang J.F."/>
            <person name="Wang Q."/>
            <person name="Zhang B."/>
            <person name="Ji P."/>
            <person name="Bell-Sakyi L."/>
            <person name="Cui X.M."/>
            <person name="Yuan T.T."/>
            <person name="Jiang B.G."/>
            <person name="Yang W.F."/>
            <person name="Lam T.T."/>
            <person name="Chang Q.C."/>
            <person name="Ding S.J."/>
            <person name="Wang X.J."/>
            <person name="Zhu J.G."/>
            <person name="Ruan X.D."/>
            <person name="Zhao L."/>
            <person name="Wei J.T."/>
            <person name="Ye R.Z."/>
            <person name="Que T.C."/>
            <person name="Du C.H."/>
            <person name="Zhou Y.H."/>
            <person name="Cheng J.X."/>
            <person name="Dai P.F."/>
            <person name="Guo W.B."/>
            <person name="Han X.H."/>
            <person name="Huang E.J."/>
            <person name="Li L.F."/>
            <person name="Wei W."/>
            <person name="Gao Y.C."/>
            <person name="Liu J.Z."/>
            <person name="Shao H.Z."/>
            <person name="Wang X."/>
            <person name="Wang C.C."/>
            <person name="Yang T.C."/>
            <person name="Huo Q.B."/>
            <person name="Li W."/>
            <person name="Chen H.Y."/>
            <person name="Chen S.E."/>
            <person name="Zhou L.G."/>
            <person name="Ni X.B."/>
            <person name="Tian J.H."/>
            <person name="Sheng Y."/>
            <person name="Liu T."/>
            <person name="Pan Y.S."/>
            <person name="Xia L.Y."/>
            <person name="Li J."/>
            <person name="Zhao F."/>
            <person name="Cao W.C."/>
        </authorList>
    </citation>
    <scope>NUCLEOTIDE SEQUENCE [LARGE SCALE GENOMIC DNA]</scope>
    <source>
        <strain evidence="7">HaeL-2018</strain>
    </source>
</reference>
<name>A0A9J6H4E4_HAELO</name>
<keyword evidence="2" id="KW-0719">Serine esterase</keyword>
<gene>
    <name evidence="7" type="ORF">HPB48_017052</name>
</gene>
<evidence type="ECO:0000256" key="1">
    <source>
        <dbReference type="ARBA" id="ARBA00005964"/>
    </source>
</evidence>
<keyword evidence="5" id="KW-1133">Transmembrane helix</keyword>
<dbReference type="EMBL" id="JABSTR010000011">
    <property type="protein sequence ID" value="KAH9381647.1"/>
    <property type="molecule type" value="Genomic_DNA"/>
</dbReference>
<keyword evidence="3" id="KW-0378">Hydrolase</keyword>
<comment type="caution">
    <text evidence="7">The sequence shown here is derived from an EMBL/GenBank/DDBJ whole genome shotgun (WGS) entry which is preliminary data.</text>
</comment>
<dbReference type="PANTHER" id="PTHR43918">
    <property type="entry name" value="ACETYLCHOLINESTERASE"/>
    <property type="match status" value="1"/>
</dbReference>
<keyword evidence="5" id="KW-0812">Transmembrane</keyword>
<accession>A0A9J6H4E4</accession>
<dbReference type="GO" id="GO:0005615">
    <property type="term" value="C:extracellular space"/>
    <property type="evidence" value="ECO:0007669"/>
    <property type="project" value="TreeGrafter"/>
</dbReference>
<evidence type="ECO:0000256" key="3">
    <source>
        <dbReference type="ARBA" id="ARBA00022801"/>
    </source>
</evidence>
<dbReference type="PANTHER" id="PTHR43918:SF4">
    <property type="entry name" value="CARBOXYLIC ESTER HYDROLASE"/>
    <property type="match status" value="1"/>
</dbReference>
<dbReference type="GO" id="GO:0019695">
    <property type="term" value="P:choline metabolic process"/>
    <property type="evidence" value="ECO:0007669"/>
    <property type="project" value="TreeGrafter"/>
</dbReference>
<evidence type="ECO:0000256" key="5">
    <source>
        <dbReference type="SAM" id="Phobius"/>
    </source>
</evidence>
<feature type="domain" description="Carboxylesterase type B" evidence="6">
    <location>
        <begin position="68"/>
        <end position="283"/>
    </location>
</feature>
<dbReference type="VEuPathDB" id="VectorBase:HLOH_044330"/>
<dbReference type="Gene3D" id="3.40.50.1820">
    <property type="entry name" value="alpha/beta hydrolase"/>
    <property type="match status" value="2"/>
</dbReference>
<evidence type="ECO:0000313" key="7">
    <source>
        <dbReference type="EMBL" id="KAH9381647.1"/>
    </source>
</evidence>
<dbReference type="OMA" id="HINIWTP"/>
<keyword evidence="4" id="KW-0325">Glycoprotein</keyword>
<sequence length="530" mass="58218">MDADADAESVETSCSIAFFFVLLAGSALLLFVFLIAKRAGSHHVGAPASANDHRTYRVPPSPEEIPHVELHVSGRIYSGRAIAVGRRRLHGFFGIAYAKQPVGSRRFHYPVPLGTPPRTAPGTLGPLIMARRKRFPCPQNLPWNSEREPTLDVNVSESCLHLNVWAPADGNRDRTVMVFLHGGGFQSGSNDQPVNDGRLLCAEGDVVVVVPNYRLNAFGFLNGQVPDAPGNMGLHDVILALRWVKHNIAHFGGNPNRITLVGREAGAVLAGYVMVSPLARGLCLAKVDLYNYVDLQDLASFRMYPSDKDYALPFVVPAGLADAATYSAEEVLLANELGVGESLVAPLKATPLSDVLKRSIRMFGSMLLKRFGFDDTGEAMKAFDVYSASSRSSAFSELVGDIVVRCPLQFLADELARRSRRVFYTLLRRDPSWPEVEDAPFDQSLLFGLPLELPSVPPDLSTLTKRVIYTFTTFAKTGYLELSDKKPWPPYTSTNHSFVLLAHDTETILRSYREHFCDLWKTSSSPPSGG</sequence>
<dbReference type="GO" id="GO:0003990">
    <property type="term" value="F:acetylcholinesterase activity"/>
    <property type="evidence" value="ECO:0007669"/>
    <property type="project" value="TreeGrafter"/>
</dbReference>
<dbReference type="InterPro" id="IPR029058">
    <property type="entry name" value="AB_hydrolase_fold"/>
</dbReference>
<dbReference type="SUPFAM" id="SSF53474">
    <property type="entry name" value="alpha/beta-Hydrolases"/>
    <property type="match status" value="1"/>
</dbReference>
<keyword evidence="8" id="KW-1185">Reference proteome</keyword>
<evidence type="ECO:0000313" key="8">
    <source>
        <dbReference type="Proteomes" id="UP000821853"/>
    </source>
</evidence>
<organism evidence="7 8">
    <name type="scientific">Haemaphysalis longicornis</name>
    <name type="common">Bush tick</name>
    <dbReference type="NCBI Taxonomy" id="44386"/>
    <lineage>
        <taxon>Eukaryota</taxon>
        <taxon>Metazoa</taxon>
        <taxon>Ecdysozoa</taxon>
        <taxon>Arthropoda</taxon>
        <taxon>Chelicerata</taxon>
        <taxon>Arachnida</taxon>
        <taxon>Acari</taxon>
        <taxon>Parasitiformes</taxon>
        <taxon>Ixodida</taxon>
        <taxon>Ixodoidea</taxon>
        <taxon>Ixodidae</taxon>
        <taxon>Haemaphysalinae</taxon>
        <taxon>Haemaphysalis</taxon>
    </lineage>
</organism>
<dbReference type="GO" id="GO:0005886">
    <property type="term" value="C:plasma membrane"/>
    <property type="evidence" value="ECO:0007669"/>
    <property type="project" value="TreeGrafter"/>
</dbReference>
<evidence type="ECO:0000256" key="4">
    <source>
        <dbReference type="ARBA" id="ARBA00023180"/>
    </source>
</evidence>
<feature type="transmembrane region" description="Helical" evidence="5">
    <location>
        <begin position="16"/>
        <end position="36"/>
    </location>
</feature>
<dbReference type="AlphaFoldDB" id="A0A9J6H4E4"/>
<dbReference type="OrthoDB" id="6846267at2759"/>
<dbReference type="InterPro" id="IPR050654">
    <property type="entry name" value="AChE-related_enzymes"/>
</dbReference>
<evidence type="ECO:0000259" key="6">
    <source>
        <dbReference type="Pfam" id="PF00135"/>
    </source>
</evidence>
<dbReference type="Pfam" id="PF00135">
    <property type="entry name" value="COesterase"/>
    <property type="match status" value="2"/>
</dbReference>
<dbReference type="Proteomes" id="UP000821853">
    <property type="component" value="Chromosome 9"/>
</dbReference>